<name>A0A565BHA2_9BRAS</name>
<sequence>MHATSLSFYVGWHKMKRFGQGKRRMSARTSMAHREDVICRVVYNQQVTDEQHPGLFVTCGQIEKLLLRLSNVKCSSFTSSQKEYGLFKNGVDVLLGTHVMSNLLAKLEKHLQKDHCEAIKD</sequence>
<comment type="caution">
    <text evidence="1">The sequence shown here is derived from an EMBL/GenBank/DDBJ whole genome shotgun (WGS) entry which is preliminary data.</text>
</comment>
<proteinExistence type="predicted"/>
<organism evidence="1 2">
    <name type="scientific">Arabis nemorensis</name>
    <dbReference type="NCBI Taxonomy" id="586526"/>
    <lineage>
        <taxon>Eukaryota</taxon>
        <taxon>Viridiplantae</taxon>
        <taxon>Streptophyta</taxon>
        <taxon>Embryophyta</taxon>
        <taxon>Tracheophyta</taxon>
        <taxon>Spermatophyta</taxon>
        <taxon>Magnoliopsida</taxon>
        <taxon>eudicotyledons</taxon>
        <taxon>Gunneridae</taxon>
        <taxon>Pentapetalae</taxon>
        <taxon>rosids</taxon>
        <taxon>malvids</taxon>
        <taxon>Brassicales</taxon>
        <taxon>Brassicaceae</taxon>
        <taxon>Arabideae</taxon>
        <taxon>Arabis</taxon>
    </lineage>
</organism>
<protein>
    <submittedName>
        <fullName evidence="1">Uncharacterized protein</fullName>
    </submittedName>
</protein>
<evidence type="ECO:0000313" key="1">
    <source>
        <dbReference type="EMBL" id="VVB00238.1"/>
    </source>
</evidence>
<dbReference type="EMBL" id="CABITT030000004">
    <property type="protein sequence ID" value="VVB00238.1"/>
    <property type="molecule type" value="Genomic_DNA"/>
</dbReference>
<gene>
    <name evidence="1" type="ORF">ANE_LOCUS10682</name>
</gene>
<evidence type="ECO:0000313" key="2">
    <source>
        <dbReference type="Proteomes" id="UP000489600"/>
    </source>
</evidence>
<dbReference type="AlphaFoldDB" id="A0A565BHA2"/>
<dbReference type="Proteomes" id="UP000489600">
    <property type="component" value="Unassembled WGS sequence"/>
</dbReference>
<reference evidence="1" key="1">
    <citation type="submission" date="2019-07" db="EMBL/GenBank/DDBJ databases">
        <authorList>
            <person name="Dittberner H."/>
        </authorList>
    </citation>
    <scope>NUCLEOTIDE SEQUENCE [LARGE SCALE GENOMIC DNA]</scope>
</reference>
<keyword evidence="2" id="KW-1185">Reference proteome</keyword>
<accession>A0A565BHA2</accession>